<feature type="transmembrane region" description="Helical" evidence="1">
    <location>
        <begin position="71"/>
        <end position="91"/>
    </location>
</feature>
<evidence type="ECO:0000256" key="1">
    <source>
        <dbReference type="SAM" id="Phobius"/>
    </source>
</evidence>
<dbReference type="RefSeq" id="WP_343906952.1">
    <property type="nucleotide sequence ID" value="NZ_BAAAJE010000006.1"/>
</dbReference>
<name>A0ABP4F0D8_9ACTN</name>
<gene>
    <name evidence="2" type="ORF">GCM10009606_15850</name>
</gene>
<organism evidence="2 3">
    <name type="scientific">Nocardioides aquiterrae</name>
    <dbReference type="NCBI Taxonomy" id="203799"/>
    <lineage>
        <taxon>Bacteria</taxon>
        <taxon>Bacillati</taxon>
        <taxon>Actinomycetota</taxon>
        <taxon>Actinomycetes</taxon>
        <taxon>Propionibacteriales</taxon>
        <taxon>Nocardioidaceae</taxon>
        <taxon>Nocardioides</taxon>
    </lineage>
</organism>
<sequence length="112" mass="11874">MLTPILMVAGGVLLVAWNAWQRAGRTPAARAWTRSMQGTWKRRSVLVVRPLIAAVLILGGLAVLLADTPAAVPLGLATGGCLLVLAGYLLLPLPVPRAIQPHWSRDERPVAG</sequence>
<dbReference type="Proteomes" id="UP001499979">
    <property type="component" value="Unassembled WGS sequence"/>
</dbReference>
<reference evidence="3" key="1">
    <citation type="journal article" date="2019" name="Int. J. Syst. Evol. Microbiol.">
        <title>The Global Catalogue of Microorganisms (GCM) 10K type strain sequencing project: providing services to taxonomists for standard genome sequencing and annotation.</title>
        <authorList>
            <consortium name="The Broad Institute Genomics Platform"/>
            <consortium name="The Broad Institute Genome Sequencing Center for Infectious Disease"/>
            <person name="Wu L."/>
            <person name="Ma J."/>
        </authorList>
    </citation>
    <scope>NUCLEOTIDE SEQUENCE [LARGE SCALE GENOMIC DNA]</scope>
    <source>
        <strain evidence="3">JCM 11813</strain>
    </source>
</reference>
<proteinExistence type="predicted"/>
<accession>A0ABP4F0D8</accession>
<evidence type="ECO:0000313" key="3">
    <source>
        <dbReference type="Proteomes" id="UP001499979"/>
    </source>
</evidence>
<dbReference type="EMBL" id="BAAAJE010000006">
    <property type="protein sequence ID" value="GAA1136596.1"/>
    <property type="molecule type" value="Genomic_DNA"/>
</dbReference>
<keyword evidence="3" id="KW-1185">Reference proteome</keyword>
<feature type="transmembrane region" description="Helical" evidence="1">
    <location>
        <begin position="6"/>
        <end position="23"/>
    </location>
</feature>
<keyword evidence="1" id="KW-1133">Transmembrane helix</keyword>
<protein>
    <recommendedName>
        <fullName evidence="4">SdpI family protein</fullName>
    </recommendedName>
</protein>
<feature type="transmembrane region" description="Helical" evidence="1">
    <location>
        <begin position="44"/>
        <end position="65"/>
    </location>
</feature>
<keyword evidence="1" id="KW-0812">Transmembrane</keyword>
<evidence type="ECO:0008006" key="4">
    <source>
        <dbReference type="Google" id="ProtNLM"/>
    </source>
</evidence>
<evidence type="ECO:0000313" key="2">
    <source>
        <dbReference type="EMBL" id="GAA1136596.1"/>
    </source>
</evidence>
<keyword evidence="1" id="KW-0472">Membrane</keyword>
<comment type="caution">
    <text evidence="2">The sequence shown here is derived from an EMBL/GenBank/DDBJ whole genome shotgun (WGS) entry which is preliminary data.</text>
</comment>